<keyword evidence="3" id="KW-1185">Reference proteome</keyword>
<dbReference type="Proteomes" id="UP001302126">
    <property type="component" value="Unassembled WGS sequence"/>
</dbReference>
<sequence length="1057" mass="116852">MLHQGLTVLRTGFYPFGNTPAVCLTQNLPPKAPANILILGCGDLRNVLFTNHSEGGRRSLDFTCCDIEAAVIARGILLKTLLIDDTNGQQNTSNWNIYFHQYLNPADHSRLVTRAKKLCSFSASLDAWKGGQYGNMVRFCDRSTVHQVSKVWNFYLDESNRPQVEAKMESEKIARPHLNMSGLRSTAPTYITGYEAIVDAHQNFWKHGSTDTDLATMSKNSKFPNPMLVSPRIAAQLHGGENPLLGFHLAAAFVPLHDKCPYAPASKQTTSLQKAVVAARTEFRLWSESFRKHAKDKITLRYFVGDGIAFAHALQHRRLTGSVAKESGYRTRFESFDPLILNEAGYGVSGDAPVSFTTIDTSNLIDHVGSINLLVATSPLLDERTSSTLYTESLVKTSETHQAFIQNLFGTHLGFFSLLLGLFPVDYWTNTTSVCAGDEEIIDKLNQGAAQSRPKQPPGQLHNRMGWKRPPGAAHFGSENIEAMRSAFGLGQSAGPALPVYCRANFAMLLRFVKTRVKTNWTAAMSQLLSFIINDTSLAMGSNYNHELVTYMHTLDVLHAAELMEPLCNLPAKGATRTNLSHWEDMPSTHSLGTKWMNTFAAVQLGFGTIKTLGSPYTINFSLQIEDDPEGWYGSSPLLVSFRVPSWILLQEPKQATIAFSLQHTAAIVQMHSHELGPQLEVFRAKLGDASLVSVTKEPPNLKETTTRRSFGFGKADFVDPGVLNPGSRSTIMANTDGTVTTLTYRIDLKSPGLKSALNGGCVVKNTAVSSSVWDVKIGDKSTVKVIFPLPMLESSIKTRIARKPSYIEVFGTVNTEISKAPSFHLTYPTVFSNSGRPGARPIPAPWNMPHINFSTLPAINIDPKHHASLSWVDLHLSHMFSSHEKLLRQNPRQPVSKEARAREAEGIQMVLLVSAMRLDLSNRTLVLDAAVMPASFERLQQQAMVFQHIFNTEKITAVNVTLDELRLWKEVLPSMVERCREWEHKAGCEYFKGGKAKPPPLSVEKGGRIICDCGQGVFPADYHVDYLGSNWKHVKKQCVRAAISPMFASSLVVGLS</sequence>
<protein>
    <recommendedName>
        <fullName evidence="1">DUF4470 domain-containing protein</fullName>
    </recommendedName>
</protein>
<feature type="domain" description="DUF4470" evidence="1">
    <location>
        <begin position="15"/>
        <end position="100"/>
    </location>
</feature>
<organism evidence="2 3">
    <name type="scientific">Podospora australis</name>
    <dbReference type="NCBI Taxonomy" id="1536484"/>
    <lineage>
        <taxon>Eukaryota</taxon>
        <taxon>Fungi</taxon>
        <taxon>Dikarya</taxon>
        <taxon>Ascomycota</taxon>
        <taxon>Pezizomycotina</taxon>
        <taxon>Sordariomycetes</taxon>
        <taxon>Sordariomycetidae</taxon>
        <taxon>Sordariales</taxon>
        <taxon>Podosporaceae</taxon>
        <taxon>Podospora</taxon>
    </lineage>
</organism>
<reference evidence="2" key="1">
    <citation type="journal article" date="2023" name="Mol. Phylogenet. Evol.">
        <title>Genome-scale phylogeny and comparative genomics of the fungal order Sordariales.</title>
        <authorList>
            <person name="Hensen N."/>
            <person name="Bonometti L."/>
            <person name="Westerberg I."/>
            <person name="Brannstrom I.O."/>
            <person name="Guillou S."/>
            <person name="Cros-Aarteil S."/>
            <person name="Calhoun S."/>
            <person name="Haridas S."/>
            <person name="Kuo A."/>
            <person name="Mondo S."/>
            <person name="Pangilinan J."/>
            <person name="Riley R."/>
            <person name="LaButti K."/>
            <person name="Andreopoulos B."/>
            <person name="Lipzen A."/>
            <person name="Chen C."/>
            <person name="Yan M."/>
            <person name="Daum C."/>
            <person name="Ng V."/>
            <person name="Clum A."/>
            <person name="Steindorff A."/>
            <person name="Ohm R.A."/>
            <person name="Martin F."/>
            <person name="Silar P."/>
            <person name="Natvig D.O."/>
            <person name="Lalanne C."/>
            <person name="Gautier V."/>
            <person name="Ament-Velasquez S.L."/>
            <person name="Kruys A."/>
            <person name="Hutchinson M.I."/>
            <person name="Powell A.J."/>
            <person name="Barry K."/>
            <person name="Miller A.N."/>
            <person name="Grigoriev I.V."/>
            <person name="Debuchy R."/>
            <person name="Gladieux P."/>
            <person name="Hiltunen Thoren M."/>
            <person name="Johannesson H."/>
        </authorList>
    </citation>
    <scope>NUCLEOTIDE SEQUENCE</scope>
    <source>
        <strain evidence="2">PSN309</strain>
    </source>
</reference>
<dbReference type="EMBL" id="MU864492">
    <property type="protein sequence ID" value="KAK4184367.1"/>
    <property type="molecule type" value="Genomic_DNA"/>
</dbReference>
<proteinExistence type="predicted"/>
<dbReference type="AlphaFoldDB" id="A0AAN6WQ66"/>
<dbReference type="InterPro" id="IPR027974">
    <property type="entry name" value="DUF4470"/>
</dbReference>
<reference evidence="2" key="2">
    <citation type="submission" date="2023-05" db="EMBL/GenBank/DDBJ databases">
        <authorList>
            <consortium name="Lawrence Berkeley National Laboratory"/>
            <person name="Steindorff A."/>
            <person name="Hensen N."/>
            <person name="Bonometti L."/>
            <person name="Westerberg I."/>
            <person name="Brannstrom I.O."/>
            <person name="Guillou S."/>
            <person name="Cros-Aarteil S."/>
            <person name="Calhoun S."/>
            <person name="Haridas S."/>
            <person name="Kuo A."/>
            <person name="Mondo S."/>
            <person name="Pangilinan J."/>
            <person name="Riley R."/>
            <person name="Labutti K."/>
            <person name="Andreopoulos B."/>
            <person name="Lipzen A."/>
            <person name="Chen C."/>
            <person name="Yanf M."/>
            <person name="Daum C."/>
            <person name="Ng V."/>
            <person name="Clum A."/>
            <person name="Ohm R."/>
            <person name="Martin F."/>
            <person name="Silar P."/>
            <person name="Natvig D."/>
            <person name="Lalanne C."/>
            <person name="Gautier V."/>
            <person name="Ament-Velasquez S.L."/>
            <person name="Kruys A."/>
            <person name="Hutchinson M.I."/>
            <person name="Powell A.J."/>
            <person name="Barry K."/>
            <person name="Miller A.N."/>
            <person name="Grigoriev I.V."/>
            <person name="Debuchy R."/>
            <person name="Gladieux P."/>
            <person name="Thoren M.H."/>
            <person name="Johannesson H."/>
        </authorList>
    </citation>
    <scope>NUCLEOTIDE SEQUENCE</scope>
    <source>
        <strain evidence="2">PSN309</strain>
    </source>
</reference>
<evidence type="ECO:0000259" key="1">
    <source>
        <dbReference type="Pfam" id="PF14737"/>
    </source>
</evidence>
<evidence type="ECO:0000313" key="3">
    <source>
        <dbReference type="Proteomes" id="UP001302126"/>
    </source>
</evidence>
<dbReference type="Pfam" id="PF14737">
    <property type="entry name" value="DUF4470"/>
    <property type="match status" value="1"/>
</dbReference>
<accession>A0AAN6WQ66</accession>
<name>A0AAN6WQ66_9PEZI</name>
<gene>
    <name evidence="2" type="ORF">QBC35DRAFT_517620</name>
</gene>
<evidence type="ECO:0000313" key="2">
    <source>
        <dbReference type="EMBL" id="KAK4184367.1"/>
    </source>
</evidence>
<comment type="caution">
    <text evidence="2">The sequence shown here is derived from an EMBL/GenBank/DDBJ whole genome shotgun (WGS) entry which is preliminary data.</text>
</comment>